<dbReference type="InterPro" id="IPR014717">
    <property type="entry name" value="Transl_elong_EF1B/ribsomal_bS6"/>
</dbReference>
<dbReference type="AlphaFoldDB" id="A0A1T4XW86"/>
<protein>
    <submittedName>
        <fullName evidence="2">Type IV pilus assembly protein PilO</fullName>
    </submittedName>
</protein>
<sequence length="227" mass="25306">MNLQEVNNLADDPGSVPWPLKAVVITALMSVILFLGYKLIITNSIEELDGLERKELELRTTFETKQKRASQLAAYEKQLAEMQHSFGTLMQQLPSGTEIPALILDISEKGVSNGLEIELFEPLAEVLKEFYAEKPIKLIALGTYQQLATFVSDISGLPRIVTIHNIHLLPEVARSTQQHKSNNSVEQEGSQRLRMEALIKTYRYLEDSDLKTASIDKAAASAATPNR</sequence>
<dbReference type="STRING" id="92487.SAMN02745130_03575"/>
<keyword evidence="1" id="KW-1133">Transmembrane helix</keyword>
<dbReference type="Proteomes" id="UP000190460">
    <property type="component" value="Unassembled WGS sequence"/>
</dbReference>
<dbReference type="OrthoDB" id="9802133at2"/>
<keyword evidence="1" id="KW-0472">Membrane</keyword>
<reference evidence="2 3" key="1">
    <citation type="submission" date="2017-02" db="EMBL/GenBank/DDBJ databases">
        <authorList>
            <person name="Peterson S.W."/>
        </authorList>
    </citation>
    <scope>NUCLEOTIDE SEQUENCE [LARGE SCALE GENOMIC DNA]</scope>
    <source>
        <strain evidence="2 3">ATCC 49788</strain>
    </source>
</reference>
<evidence type="ECO:0000256" key="1">
    <source>
        <dbReference type="SAM" id="Phobius"/>
    </source>
</evidence>
<dbReference type="RefSeq" id="WP_078924022.1">
    <property type="nucleotide sequence ID" value="NZ_FUYB01000025.1"/>
</dbReference>
<dbReference type="PIRSF" id="PIRSF016482">
    <property type="entry name" value="PilO"/>
    <property type="match status" value="1"/>
</dbReference>
<dbReference type="InterPro" id="IPR007445">
    <property type="entry name" value="PilO"/>
</dbReference>
<dbReference type="PANTHER" id="PTHR39555:SF1">
    <property type="entry name" value="TYPE IV PILUS INNER MEMBRANE COMPONENT PILO"/>
    <property type="match status" value="1"/>
</dbReference>
<keyword evidence="1" id="KW-0812">Transmembrane</keyword>
<name>A0A1T4XW86_9GAMM</name>
<evidence type="ECO:0000313" key="2">
    <source>
        <dbReference type="EMBL" id="SKA93812.1"/>
    </source>
</evidence>
<dbReference type="GO" id="GO:0043683">
    <property type="term" value="P:type IV pilus assembly"/>
    <property type="evidence" value="ECO:0007669"/>
    <property type="project" value="InterPro"/>
</dbReference>
<organism evidence="2 3">
    <name type="scientific">Thiothrix eikelboomii</name>
    <dbReference type="NCBI Taxonomy" id="92487"/>
    <lineage>
        <taxon>Bacteria</taxon>
        <taxon>Pseudomonadati</taxon>
        <taxon>Pseudomonadota</taxon>
        <taxon>Gammaproteobacteria</taxon>
        <taxon>Thiotrichales</taxon>
        <taxon>Thiotrichaceae</taxon>
        <taxon>Thiothrix</taxon>
    </lineage>
</organism>
<dbReference type="PANTHER" id="PTHR39555">
    <property type="entry name" value="FIMBRIAL ASSEMBLY PROTEIN PILO-LIKE PROTEIN-RELATED"/>
    <property type="match status" value="1"/>
</dbReference>
<dbReference type="GO" id="GO:0043107">
    <property type="term" value="P:type IV pilus-dependent motility"/>
    <property type="evidence" value="ECO:0007669"/>
    <property type="project" value="InterPro"/>
</dbReference>
<keyword evidence="3" id="KW-1185">Reference proteome</keyword>
<dbReference type="Gene3D" id="1.10.287.540">
    <property type="entry name" value="Helix hairpin bin"/>
    <property type="match status" value="1"/>
</dbReference>
<dbReference type="EMBL" id="FUYB01000025">
    <property type="protein sequence ID" value="SKA93812.1"/>
    <property type="molecule type" value="Genomic_DNA"/>
</dbReference>
<gene>
    <name evidence="2" type="ORF">SAMN02745130_03575</name>
</gene>
<proteinExistence type="predicted"/>
<dbReference type="Gene3D" id="3.30.70.60">
    <property type="match status" value="1"/>
</dbReference>
<dbReference type="Pfam" id="PF04350">
    <property type="entry name" value="PilO"/>
    <property type="match status" value="1"/>
</dbReference>
<evidence type="ECO:0000313" key="3">
    <source>
        <dbReference type="Proteomes" id="UP000190460"/>
    </source>
</evidence>
<accession>A0A1T4XW86</accession>
<feature type="transmembrane region" description="Helical" evidence="1">
    <location>
        <begin position="20"/>
        <end position="40"/>
    </location>
</feature>